<sequence>MRTWERDRRLQEDRALTARVNVEFRLFGPFRDAAGTNQLAVETDANTYRELLGELEGRHPELEGELLDAEGTDLAGDTVVTKNGTDVRHLDGLETPVEDGDVVRAVPSVYGGSDTTSVHILLYDGFDELDAIGPYEVFDYAREFGVGIDPSYRTLEPVEQVTASHGTRILPDGTLPEPGASDAPDLLVVPGGGWSSRDGEASAWVEAQRGDVPRALSAHHRAGARVAGVCTGGLLLATAGLTDDRPAVTHASALEELRETGADVRDARVVDDGDLLTAGGVTSGLDLALYLVERIADPDVADTDVADPDVADRIATVIEYDRRFDVVRTAGTDATGGRDESEFD</sequence>
<keyword evidence="3" id="KW-1185">Reference proteome</keyword>
<dbReference type="NCBIfam" id="NF041918">
    <property type="entry name" value="SAMP1"/>
    <property type="match status" value="1"/>
</dbReference>
<dbReference type="Proteomes" id="UP000263012">
    <property type="component" value="Chromosome"/>
</dbReference>
<feature type="domain" description="DJ-1/PfpI" evidence="1">
    <location>
        <begin position="117"/>
        <end position="293"/>
    </location>
</feature>
<dbReference type="InterPro" id="IPR003749">
    <property type="entry name" value="ThiS/MoaD-like"/>
</dbReference>
<dbReference type="InterPro" id="IPR016155">
    <property type="entry name" value="Mopterin_synth/thiamin_S_b"/>
</dbReference>
<dbReference type="SUPFAM" id="SSF54285">
    <property type="entry name" value="MoaD/ThiS"/>
    <property type="match status" value="1"/>
</dbReference>
<dbReference type="InterPro" id="IPR052158">
    <property type="entry name" value="INH-QAR"/>
</dbReference>
<dbReference type="InterPro" id="IPR054834">
    <property type="entry name" value="SAMP1_3"/>
</dbReference>
<dbReference type="PANTHER" id="PTHR43130:SF3">
    <property type="entry name" value="HTH-TYPE TRANSCRIPTIONAL REGULATOR RV1931C"/>
    <property type="match status" value="1"/>
</dbReference>
<dbReference type="InterPro" id="IPR002818">
    <property type="entry name" value="DJ-1/PfpI"/>
</dbReference>
<dbReference type="InterPro" id="IPR012675">
    <property type="entry name" value="Beta-grasp_dom_sf"/>
</dbReference>
<dbReference type="Pfam" id="PF01965">
    <property type="entry name" value="DJ-1_PfpI"/>
    <property type="match status" value="1"/>
</dbReference>
<protein>
    <submittedName>
        <fullName evidence="2">ThiJ/PfpI domain protein</fullName>
    </submittedName>
</protein>
<reference evidence="3" key="1">
    <citation type="submission" date="2017-11" db="EMBL/GenBank/DDBJ databases">
        <title>Phenotypic and genomic properties of facultatively anaerobic sulfur-reducing natronoarchaea from hypersaline soda lakes.</title>
        <authorList>
            <person name="Sorokin D.Y."/>
            <person name="Kublanov I.V."/>
            <person name="Roman P."/>
            <person name="Sinninghe Damste J.S."/>
            <person name="Golyshin P.N."/>
            <person name="Rojo D."/>
            <person name="Ciordia S."/>
            <person name="Mena M.D.C."/>
            <person name="Ferrer M."/>
            <person name="Messina E."/>
            <person name="Smedile F."/>
            <person name="La Spada G."/>
            <person name="La Cono V."/>
            <person name="Yakimov M.M."/>
        </authorList>
    </citation>
    <scope>NUCLEOTIDE SEQUENCE [LARGE SCALE GENOMIC DNA]</scope>
    <source>
        <strain evidence="3">AArc-Sl</strain>
    </source>
</reference>
<dbReference type="SUPFAM" id="SSF52317">
    <property type="entry name" value="Class I glutamine amidotransferase-like"/>
    <property type="match status" value="1"/>
</dbReference>
<gene>
    <name evidence="2" type="ORF">AArcSl_2873</name>
</gene>
<dbReference type="Gene3D" id="3.10.20.30">
    <property type="match status" value="1"/>
</dbReference>
<dbReference type="PANTHER" id="PTHR43130">
    <property type="entry name" value="ARAC-FAMILY TRANSCRIPTIONAL REGULATOR"/>
    <property type="match status" value="1"/>
</dbReference>
<dbReference type="InterPro" id="IPR029062">
    <property type="entry name" value="Class_I_gatase-like"/>
</dbReference>
<dbReference type="CDD" id="cd03139">
    <property type="entry name" value="GATase1_PfpI_2"/>
    <property type="match status" value="1"/>
</dbReference>
<evidence type="ECO:0000313" key="3">
    <source>
        <dbReference type="Proteomes" id="UP000263012"/>
    </source>
</evidence>
<proteinExistence type="predicted"/>
<dbReference type="Gene3D" id="3.40.50.880">
    <property type="match status" value="1"/>
</dbReference>
<organism evidence="2 3">
    <name type="scientific">Halalkaliarchaeum desulfuricum</name>
    <dbReference type="NCBI Taxonomy" id="2055893"/>
    <lineage>
        <taxon>Archaea</taxon>
        <taxon>Methanobacteriati</taxon>
        <taxon>Methanobacteriota</taxon>
        <taxon>Stenosarchaea group</taxon>
        <taxon>Halobacteria</taxon>
        <taxon>Halobacteriales</taxon>
        <taxon>Haloferacaceae</taxon>
        <taxon>Halalkaliarchaeum</taxon>
    </lineage>
</organism>
<evidence type="ECO:0000313" key="2">
    <source>
        <dbReference type="EMBL" id="AUX10488.1"/>
    </source>
</evidence>
<dbReference type="Pfam" id="PF02597">
    <property type="entry name" value="ThiS"/>
    <property type="match status" value="1"/>
</dbReference>
<accession>A0A343TN16</accession>
<dbReference type="AlphaFoldDB" id="A0A343TN16"/>
<dbReference type="KEGG" id="hdf:AArcSl_2873"/>
<dbReference type="EMBL" id="CP025066">
    <property type="protein sequence ID" value="AUX10488.1"/>
    <property type="molecule type" value="Genomic_DNA"/>
</dbReference>
<evidence type="ECO:0000259" key="1">
    <source>
        <dbReference type="Pfam" id="PF01965"/>
    </source>
</evidence>
<name>A0A343TN16_9EURY</name>